<evidence type="ECO:0000256" key="5">
    <source>
        <dbReference type="ARBA" id="ARBA00022691"/>
    </source>
</evidence>
<dbReference type="EC" id="2.1.1.20" evidence="1"/>
<keyword evidence="4" id="KW-0808">Transferase</keyword>
<dbReference type="GO" id="GO:0032259">
    <property type="term" value="P:methylation"/>
    <property type="evidence" value="ECO:0007669"/>
    <property type="project" value="UniProtKB-KW"/>
</dbReference>
<keyword evidence="6" id="KW-0290">Folate-binding</keyword>
<dbReference type="InterPro" id="IPR014369">
    <property type="entry name" value="Gly/Sar_N_MeTrfase"/>
</dbReference>
<evidence type="ECO:0000313" key="8">
    <source>
        <dbReference type="EMBL" id="KAL0969891.1"/>
    </source>
</evidence>
<dbReference type="EMBL" id="JAGEUA010000007">
    <property type="protein sequence ID" value="KAL0969891.1"/>
    <property type="molecule type" value="Genomic_DNA"/>
</dbReference>
<dbReference type="InterPro" id="IPR029063">
    <property type="entry name" value="SAM-dependent_MTases_sf"/>
</dbReference>
<dbReference type="GO" id="GO:0017174">
    <property type="term" value="F:glycine N-methyltransferase activity"/>
    <property type="evidence" value="ECO:0007669"/>
    <property type="project" value="UniProtKB-EC"/>
</dbReference>
<dbReference type="PANTHER" id="PTHR16458">
    <property type="entry name" value="GLYCINE N-METHYLTRANSFERASE"/>
    <property type="match status" value="1"/>
</dbReference>
<gene>
    <name evidence="8" type="ORF">UPYG_G00234060</name>
</gene>
<evidence type="ECO:0000256" key="3">
    <source>
        <dbReference type="ARBA" id="ARBA00022603"/>
    </source>
</evidence>
<dbReference type="Gene3D" id="3.30.46.10">
    <property type="entry name" value="Glycine N-methyltransferase, chain A, domain 1"/>
    <property type="match status" value="1"/>
</dbReference>
<feature type="non-terminal residue" evidence="8">
    <location>
        <position position="79"/>
    </location>
</feature>
<evidence type="ECO:0000256" key="2">
    <source>
        <dbReference type="ARBA" id="ARBA00019972"/>
    </source>
</evidence>
<proteinExistence type="predicted"/>
<evidence type="ECO:0000256" key="6">
    <source>
        <dbReference type="ARBA" id="ARBA00022954"/>
    </source>
</evidence>
<dbReference type="GO" id="GO:0005542">
    <property type="term" value="F:folic acid binding"/>
    <property type="evidence" value="ECO:0007669"/>
    <property type="project" value="UniProtKB-KW"/>
</dbReference>
<protein>
    <recommendedName>
        <fullName evidence="2">Glycine N-methyltransferase</fullName>
        <ecNumber evidence="1">2.1.1.20</ecNumber>
    </recommendedName>
</protein>
<dbReference type="SUPFAM" id="SSF53335">
    <property type="entry name" value="S-adenosyl-L-methionine-dependent methyltransferases"/>
    <property type="match status" value="1"/>
</dbReference>
<keyword evidence="9" id="KW-1185">Reference proteome</keyword>
<dbReference type="Proteomes" id="UP001557470">
    <property type="component" value="Unassembled WGS sequence"/>
</dbReference>
<evidence type="ECO:0000256" key="7">
    <source>
        <dbReference type="ARBA" id="ARBA00048261"/>
    </source>
</evidence>
<sequence length="79" mass="9103">MVKPGGILIIDHRNYDYILETGRAPQGKNIYYKSDLTQDINTSVLWVDNKPHMITLDYTVQVPGSTQTAPELRYEKYKS</sequence>
<dbReference type="PANTHER" id="PTHR16458:SF2">
    <property type="entry name" value="GLYCINE N-METHYLTRANSFERASE"/>
    <property type="match status" value="1"/>
</dbReference>
<keyword evidence="3" id="KW-0489">Methyltransferase</keyword>
<keyword evidence="5" id="KW-0949">S-adenosyl-L-methionine</keyword>
<evidence type="ECO:0000313" key="9">
    <source>
        <dbReference type="Proteomes" id="UP001557470"/>
    </source>
</evidence>
<dbReference type="AlphaFoldDB" id="A0ABD0WY98"/>
<name>A0ABD0WY98_UMBPY</name>
<accession>A0ABD0WY98</accession>
<organism evidence="8 9">
    <name type="scientific">Umbra pygmaea</name>
    <name type="common">Eastern mudminnow</name>
    <dbReference type="NCBI Taxonomy" id="75934"/>
    <lineage>
        <taxon>Eukaryota</taxon>
        <taxon>Metazoa</taxon>
        <taxon>Chordata</taxon>
        <taxon>Craniata</taxon>
        <taxon>Vertebrata</taxon>
        <taxon>Euteleostomi</taxon>
        <taxon>Actinopterygii</taxon>
        <taxon>Neopterygii</taxon>
        <taxon>Teleostei</taxon>
        <taxon>Protacanthopterygii</taxon>
        <taxon>Esociformes</taxon>
        <taxon>Umbridae</taxon>
        <taxon>Umbra</taxon>
    </lineage>
</organism>
<comment type="catalytic activity">
    <reaction evidence="7">
        <text>glycine + S-adenosyl-L-methionine = sarcosine + S-adenosyl-L-homocysteine + H(+)</text>
        <dbReference type="Rhea" id="RHEA:19937"/>
        <dbReference type="ChEBI" id="CHEBI:15378"/>
        <dbReference type="ChEBI" id="CHEBI:57305"/>
        <dbReference type="ChEBI" id="CHEBI:57433"/>
        <dbReference type="ChEBI" id="CHEBI:57856"/>
        <dbReference type="ChEBI" id="CHEBI:59789"/>
        <dbReference type="EC" id="2.1.1.20"/>
    </reaction>
    <physiologicalReaction direction="left-to-right" evidence="7">
        <dbReference type="Rhea" id="RHEA:19938"/>
    </physiologicalReaction>
</comment>
<evidence type="ECO:0000256" key="4">
    <source>
        <dbReference type="ARBA" id="ARBA00022679"/>
    </source>
</evidence>
<reference evidence="8 9" key="1">
    <citation type="submission" date="2024-06" db="EMBL/GenBank/DDBJ databases">
        <authorList>
            <person name="Pan Q."/>
            <person name="Wen M."/>
            <person name="Jouanno E."/>
            <person name="Zahm M."/>
            <person name="Klopp C."/>
            <person name="Cabau C."/>
            <person name="Louis A."/>
            <person name="Berthelot C."/>
            <person name="Parey E."/>
            <person name="Roest Crollius H."/>
            <person name="Montfort J."/>
            <person name="Robinson-Rechavi M."/>
            <person name="Bouchez O."/>
            <person name="Lampietro C."/>
            <person name="Lopez Roques C."/>
            <person name="Donnadieu C."/>
            <person name="Postlethwait J."/>
            <person name="Bobe J."/>
            <person name="Verreycken H."/>
            <person name="Guiguen Y."/>
        </authorList>
    </citation>
    <scope>NUCLEOTIDE SEQUENCE [LARGE SCALE GENOMIC DNA]</scope>
    <source>
        <strain evidence="8">Up_M1</strain>
        <tissue evidence="8">Testis</tissue>
    </source>
</reference>
<evidence type="ECO:0000256" key="1">
    <source>
        <dbReference type="ARBA" id="ARBA00011999"/>
    </source>
</evidence>
<comment type="caution">
    <text evidence="8">The sequence shown here is derived from an EMBL/GenBank/DDBJ whole genome shotgun (WGS) entry which is preliminary data.</text>
</comment>